<dbReference type="AlphaFoldDB" id="A0A6J4N4M0"/>
<evidence type="ECO:0000313" key="2">
    <source>
        <dbReference type="EMBL" id="CAA9377284.1"/>
    </source>
</evidence>
<dbReference type="InterPro" id="IPR004291">
    <property type="entry name" value="Transposase_IS66_central"/>
</dbReference>
<reference evidence="2" key="1">
    <citation type="submission" date="2020-02" db="EMBL/GenBank/DDBJ databases">
        <authorList>
            <person name="Meier V. D."/>
        </authorList>
    </citation>
    <scope>NUCLEOTIDE SEQUENCE</scope>
    <source>
        <strain evidence="2">AVDCRST_MAG94</strain>
    </source>
</reference>
<accession>A0A6J4N4M0</accession>
<dbReference type="Pfam" id="PF03050">
    <property type="entry name" value="DDE_Tnp_IS66"/>
    <property type="match status" value="1"/>
</dbReference>
<dbReference type="PANTHER" id="PTHR33678">
    <property type="entry name" value="BLL1576 PROTEIN"/>
    <property type="match status" value="1"/>
</dbReference>
<sequence length="76" mass="8858">MYDFQVPFDNNQAERDIRMMKLKQKISGGFRSWEGARTFCRIRGYLSTLSKQGHSLLDALEQVFLGQPIFPSFQPE</sequence>
<organism evidence="2">
    <name type="scientific">uncultured Leptolyngbya sp</name>
    <dbReference type="NCBI Taxonomy" id="332963"/>
    <lineage>
        <taxon>Bacteria</taxon>
        <taxon>Bacillati</taxon>
        <taxon>Cyanobacteriota</taxon>
        <taxon>Cyanophyceae</taxon>
        <taxon>Leptolyngbyales</taxon>
        <taxon>Leptolyngbyaceae</taxon>
        <taxon>Leptolyngbya group</taxon>
        <taxon>Leptolyngbya</taxon>
        <taxon>environmental samples</taxon>
    </lineage>
</organism>
<feature type="domain" description="Transposase IS66 central" evidence="1">
    <location>
        <begin position="2"/>
        <end position="37"/>
    </location>
</feature>
<proteinExistence type="predicted"/>
<dbReference type="EMBL" id="CADCTY010001597">
    <property type="protein sequence ID" value="CAA9377284.1"/>
    <property type="molecule type" value="Genomic_DNA"/>
</dbReference>
<dbReference type="InterPro" id="IPR052344">
    <property type="entry name" value="Transposase-related"/>
</dbReference>
<dbReference type="PANTHER" id="PTHR33678:SF1">
    <property type="entry name" value="BLL1576 PROTEIN"/>
    <property type="match status" value="1"/>
</dbReference>
<gene>
    <name evidence="2" type="ORF">AVDCRST_MAG94-4635</name>
</gene>
<evidence type="ECO:0000259" key="1">
    <source>
        <dbReference type="Pfam" id="PF03050"/>
    </source>
</evidence>
<protein>
    <submittedName>
        <fullName evidence="2">Transposase IS66 family</fullName>
    </submittedName>
</protein>
<name>A0A6J4N4M0_9CYAN</name>